<proteinExistence type="predicted"/>
<reference evidence="3" key="2">
    <citation type="journal article" date="2008" name="Nucleic Acids Res.">
        <title>The rice annotation project database (RAP-DB): 2008 update.</title>
        <authorList>
            <consortium name="The rice annotation project (RAP)"/>
        </authorList>
    </citation>
    <scope>GENOME REANNOTATION</scope>
    <source>
        <strain evidence="3">cv. Nipponbare</strain>
    </source>
</reference>
<accession>Q67U48</accession>
<name>Q67U48_ORYSJ</name>
<reference evidence="3" key="1">
    <citation type="journal article" date="2005" name="Nature">
        <title>The map-based sequence of the rice genome.</title>
        <authorList>
            <consortium name="International rice genome sequencing project (IRGSP)"/>
            <person name="Matsumoto T."/>
            <person name="Wu J."/>
            <person name="Kanamori H."/>
            <person name="Katayose Y."/>
            <person name="Fujisawa M."/>
            <person name="Namiki N."/>
            <person name="Mizuno H."/>
            <person name="Yamamoto K."/>
            <person name="Antonio B.A."/>
            <person name="Baba T."/>
            <person name="Sakata K."/>
            <person name="Nagamura Y."/>
            <person name="Aoki H."/>
            <person name="Arikawa K."/>
            <person name="Arita K."/>
            <person name="Bito T."/>
            <person name="Chiden Y."/>
            <person name="Fujitsuka N."/>
            <person name="Fukunaka R."/>
            <person name="Hamada M."/>
            <person name="Harada C."/>
            <person name="Hayashi A."/>
            <person name="Hijishita S."/>
            <person name="Honda M."/>
            <person name="Hosokawa S."/>
            <person name="Ichikawa Y."/>
            <person name="Idonuma A."/>
            <person name="Iijima M."/>
            <person name="Ikeda M."/>
            <person name="Ikeno M."/>
            <person name="Ito K."/>
            <person name="Ito S."/>
            <person name="Ito T."/>
            <person name="Ito Y."/>
            <person name="Ito Y."/>
            <person name="Iwabuchi A."/>
            <person name="Kamiya K."/>
            <person name="Karasawa W."/>
            <person name="Kurita K."/>
            <person name="Katagiri S."/>
            <person name="Kikuta A."/>
            <person name="Kobayashi H."/>
            <person name="Kobayashi N."/>
            <person name="Machita K."/>
            <person name="Maehara T."/>
            <person name="Masukawa M."/>
            <person name="Mizubayashi T."/>
            <person name="Mukai Y."/>
            <person name="Nagasaki H."/>
            <person name="Nagata Y."/>
            <person name="Naito S."/>
            <person name="Nakashima M."/>
            <person name="Nakama Y."/>
            <person name="Nakamichi Y."/>
            <person name="Nakamura M."/>
            <person name="Meguro A."/>
            <person name="Negishi M."/>
            <person name="Ohta I."/>
            <person name="Ohta T."/>
            <person name="Okamoto M."/>
            <person name="Ono N."/>
            <person name="Saji S."/>
            <person name="Sakaguchi M."/>
            <person name="Sakai K."/>
            <person name="Shibata M."/>
            <person name="Shimokawa T."/>
            <person name="Song J."/>
            <person name="Takazaki Y."/>
            <person name="Terasawa K."/>
            <person name="Tsugane M."/>
            <person name="Tsuji K."/>
            <person name="Ueda S."/>
            <person name="Waki K."/>
            <person name="Yamagata H."/>
            <person name="Yamamoto M."/>
            <person name="Yamamoto S."/>
            <person name="Yamane H."/>
            <person name="Yoshiki S."/>
            <person name="Yoshihara R."/>
            <person name="Yukawa K."/>
            <person name="Zhong H."/>
            <person name="Yano M."/>
            <person name="Yuan Q."/>
            <person name="Ouyang S."/>
            <person name="Liu J."/>
            <person name="Jones K.M."/>
            <person name="Gansberger K."/>
            <person name="Moffat K."/>
            <person name="Hill J."/>
            <person name="Bera J."/>
            <person name="Fadrosh D."/>
            <person name="Jin S."/>
            <person name="Johri S."/>
            <person name="Kim M."/>
            <person name="Overton L."/>
            <person name="Reardon M."/>
            <person name="Tsitrin T."/>
            <person name="Vuong H."/>
            <person name="Weaver B."/>
            <person name="Ciecko A."/>
            <person name="Tallon L."/>
            <person name="Jackson J."/>
            <person name="Pai G."/>
            <person name="Aken S.V."/>
            <person name="Utterback T."/>
            <person name="Reidmuller S."/>
            <person name="Feldblyum T."/>
            <person name="Hsiao J."/>
            <person name="Zismann V."/>
            <person name="Iobst S."/>
            <person name="de Vazeille A.R."/>
            <person name="Buell C.R."/>
            <person name="Ying K."/>
            <person name="Li Y."/>
            <person name="Lu T."/>
            <person name="Huang Y."/>
            <person name="Zhao Q."/>
            <person name="Feng Q."/>
            <person name="Zhang L."/>
            <person name="Zhu J."/>
            <person name="Weng Q."/>
            <person name="Mu J."/>
            <person name="Lu Y."/>
            <person name="Fan D."/>
            <person name="Liu Y."/>
            <person name="Guan J."/>
            <person name="Zhang Y."/>
            <person name="Yu S."/>
            <person name="Liu X."/>
            <person name="Zhang Y."/>
            <person name="Hong G."/>
            <person name="Han B."/>
            <person name="Choisne N."/>
            <person name="Demange N."/>
            <person name="Orjeda G."/>
            <person name="Samain S."/>
            <person name="Cattolico L."/>
            <person name="Pelletier E."/>
            <person name="Couloux A."/>
            <person name="Segurens B."/>
            <person name="Wincker P."/>
            <person name="D'Hont A."/>
            <person name="Scarpelli C."/>
            <person name="Weissenbach J."/>
            <person name="Salanoubat M."/>
            <person name="Quetier F."/>
            <person name="Yu Y."/>
            <person name="Kim H.R."/>
            <person name="Rambo T."/>
            <person name="Currie J."/>
            <person name="Collura K."/>
            <person name="Luo M."/>
            <person name="Yang T."/>
            <person name="Ammiraju J.S.S."/>
            <person name="Engler F."/>
            <person name="Soderlund C."/>
            <person name="Wing R.A."/>
            <person name="Palmer L.E."/>
            <person name="de la Bastide M."/>
            <person name="Spiegel L."/>
            <person name="Nascimento L."/>
            <person name="Zutavern T."/>
            <person name="O'Shaughnessy A."/>
            <person name="Dike S."/>
            <person name="Dedhia N."/>
            <person name="Preston R."/>
            <person name="Balija V."/>
            <person name="McCombie W.R."/>
            <person name="Chow T."/>
            <person name="Chen H."/>
            <person name="Chung M."/>
            <person name="Chen C."/>
            <person name="Shaw J."/>
            <person name="Wu H."/>
            <person name="Hsiao K."/>
            <person name="Chao Y."/>
            <person name="Chu M."/>
            <person name="Cheng C."/>
            <person name="Hour A."/>
            <person name="Lee P."/>
            <person name="Lin S."/>
            <person name="Lin Y."/>
            <person name="Liou J."/>
            <person name="Liu S."/>
            <person name="Hsing Y."/>
            <person name="Raghuvanshi S."/>
            <person name="Mohanty A."/>
            <person name="Bharti A.K."/>
            <person name="Gaur A."/>
            <person name="Gupta V."/>
            <person name="Kumar D."/>
            <person name="Ravi V."/>
            <person name="Vij S."/>
            <person name="Kapur A."/>
            <person name="Khurana P."/>
            <person name="Khurana P."/>
            <person name="Khurana J.P."/>
            <person name="Tyagi A.K."/>
            <person name="Gaikwad K."/>
            <person name="Singh A."/>
            <person name="Dalal V."/>
            <person name="Srivastava S."/>
            <person name="Dixit A."/>
            <person name="Pal A.K."/>
            <person name="Ghazi I.A."/>
            <person name="Yadav M."/>
            <person name="Pandit A."/>
            <person name="Bhargava A."/>
            <person name="Sureshbabu K."/>
            <person name="Batra K."/>
            <person name="Sharma T.R."/>
            <person name="Mohapatra T."/>
            <person name="Singh N.K."/>
            <person name="Messing J."/>
            <person name="Nelson A.B."/>
            <person name="Fuks G."/>
            <person name="Kavchok S."/>
            <person name="Keizer G."/>
            <person name="Linton E."/>
            <person name="Llaca V."/>
            <person name="Song R."/>
            <person name="Tanyolac B."/>
            <person name="Young S."/>
            <person name="Ho-Il K."/>
            <person name="Hahn J.H."/>
            <person name="Sangsakoo G."/>
            <person name="Vanavichit A."/>
            <person name="de Mattos Luiz.A.T."/>
            <person name="Zimmer P.D."/>
            <person name="Malone G."/>
            <person name="Dellagostin O."/>
            <person name="de Oliveira A.C."/>
            <person name="Bevan M."/>
            <person name="Bancroft I."/>
            <person name="Minx P."/>
            <person name="Cordum H."/>
            <person name="Wilson R."/>
            <person name="Cheng Z."/>
            <person name="Jin W."/>
            <person name="Jiang J."/>
            <person name="Leong S.A."/>
            <person name="Iwama H."/>
            <person name="Gojobori T."/>
            <person name="Itoh T."/>
            <person name="Niimura Y."/>
            <person name="Fujii Y."/>
            <person name="Habara T."/>
            <person name="Sakai H."/>
            <person name="Sato Y."/>
            <person name="Wilson G."/>
            <person name="Kumar K."/>
            <person name="McCouch S."/>
            <person name="Juretic N."/>
            <person name="Hoen D."/>
            <person name="Wright S."/>
            <person name="Bruskiewich R."/>
            <person name="Bureau T."/>
            <person name="Miyao A."/>
            <person name="Hirochika H."/>
            <person name="Nishikawa T."/>
            <person name="Kadowaki K."/>
            <person name="Sugiura M."/>
            <person name="Burr B."/>
            <person name="Sasaki T."/>
        </authorList>
    </citation>
    <scope>NUCLEOTIDE SEQUENCE [LARGE SCALE GENOMIC DNA]</scope>
    <source>
        <strain evidence="3">cv. Nipponbare</strain>
    </source>
</reference>
<evidence type="ECO:0000313" key="3">
    <source>
        <dbReference type="Proteomes" id="UP000000763"/>
    </source>
</evidence>
<gene>
    <name evidence="2" type="primary">OJ1123_B08.26</name>
</gene>
<dbReference type="AlphaFoldDB" id="Q67U48"/>
<evidence type="ECO:0000313" key="2">
    <source>
        <dbReference type="EMBL" id="BAD38323.1"/>
    </source>
</evidence>
<dbReference type="EMBL" id="AP005720">
    <property type="protein sequence ID" value="BAD38323.1"/>
    <property type="molecule type" value="Genomic_DNA"/>
</dbReference>
<organism evidence="2 3">
    <name type="scientific">Oryza sativa subsp. japonica</name>
    <name type="common">Rice</name>
    <dbReference type="NCBI Taxonomy" id="39947"/>
    <lineage>
        <taxon>Eukaryota</taxon>
        <taxon>Viridiplantae</taxon>
        <taxon>Streptophyta</taxon>
        <taxon>Embryophyta</taxon>
        <taxon>Tracheophyta</taxon>
        <taxon>Spermatophyta</taxon>
        <taxon>Magnoliopsida</taxon>
        <taxon>Liliopsida</taxon>
        <taxon>Poales</taxon>
        <taxon>Poaceae</taxon>
        <taxon>BOP clade</taxon>
        <taxon>Oryzoideae</taxon>
        <taxon>Oryzeae</taxon>
        <taxon>Oryzinae</taxon>
        <taxon>Oryza</taxon>
        <taxon>Oryza sativa</taxon>
    </lineage>
</organism>
<sequence length="81" mass="8859">MPQAAVEAAPGQVGWASGLRRCHFHCRYLSTAAREHSMCGEVDHPSPWLLLIVPLSTRTGRPAAPPRRSRLPRHAPPSTLS</sequence>
<feature type="region of interest" description="Disordered" evidence="1">
    <location>
        <begin position="58"/>
        <end position="81"/>
    </location>
</feature>
<evidence type="ECO:0000256" key="1">
    <source>
        <dbReference type="SAM" id="MobiDB-lite"/>
    </source>
</evidence>
<dbReference type="Proteomes" id="UP000000763">
    <property type="component" value="Chromosome 9"/>
</dbReference>
<protein>
    <submittedName>
        <fullName evidence="2">Uncharacterized protein</fullName>
    </submittedName>
</protein>